<evidence type="ECO:0000313" key="10">
    <source>
        <dbReference type="Proteomes" id="UP001187682"/>
    </source>
</evidence>
<evidence type="ECO:0000256" key="2">
    <source>
        <dbReference type="ARBA" id="ARBA00022448"/>
    </source>
</evidence>
<proteinExistence type="predicted"/>
<evidence type="ECO:0000313" key="9">
    <source>
        <dbReference type="EMBL" id="SPO07047.1"/>
    </source>
</evidence>
<comment type="caution">
    <text evidence="9">The sequence shown here is derived from an EMBL/GenBank/DDBJ whole genome shotgun (WGS) entry which is preliminary data.</text>
</comment>
<evidence type="ECO:0000256" key="1">
    <source>
        <dbReference type="ARBA" id="ARBA00004141"/>
    </source>
</evidence>
<feature type="transmembrane region" description="Helical" evidence="7">
    <location>
        <begin position="78"/>
        <end position="101"/>
    </location>
</feature>
<evidence type="ECO:0000256" key="6">
    <source>
        <dbReference type="SAM" id="MobiDB-lite"/>
    </source>
</evidence>
<feature type="region of interest" description="Disordered" evidence="6">
    <location>
        <begin position="1"/>
        <end position="25"/>
    </location>
</feature>
<dbReference type="EMBL" id="ONZQ02000018">
    <property type="protein sequence ID" value="SPO07047.1"/>
    <property type="molecule type" value="Genomic_DNA"/>
</dbReference>
<evidence type="ECO:0000256" key="3">
    <source>
        <dbReference type="ARBA" id="ARBA00022692"/>
    </source>
</evidence>
<dbReference type="GO" id="GO:0022857">
    <property type="term" value="F:transmembrane transporter activity"/>
    <property type="evidence" value="ECO:0007669"/>
    <property type="project" value="InterPro"/>
</dbReference>
<protein>
    <recommendedName>
        <fullName evidence="8">Major facilitator superfamily (MFS) profile domain-containing protein</fullName>
    </recommendedName>
</protein>
<feature type="transmembrane region" description="Helical" evidence="7">
    <location>
        <begin position="169"/>
        <end position="188"/>
    </location>
</feature>
<keyword evidence="5 7" id="KW-0472">Membrane</keyword>
<dbReference type="SUPFAM" id="SSF103473">
    <property type="entry name" value="MFS general substrate transporter"/>
    <property type="match status" value="1"/>
</dbReference>
<feature type="compositionally biased region" description="Basic and acidic residues" evidence="6">
    <location>
        <begin position="16"/>
        <end position="25"/>
    </location>
</feature>
<organism evidence="9 10">
    <name type="scientific">Cephalotrichum gorgonifer</name>
    <dbReference type="NCBI Taxonomy" id="2041049"/>
    <lineage>
        <taxon>Eukaryota</taxon>
        <taxon>Fungi</taxon>
        <taxon>Dikarya</taxon>
        <taxon>Ascomycota</taxon>
        <taxon>Pezizomycotina</taxon>
        <taxon>Sordariomycetes</taxon>
        <taxon>Hypocreomycetidae</taxon>
        <taxon>Microascales</taxon>
        <taxon>Microascaceae</taxon>
        <taxon>Cephalotrichum</taxon>
    </lineage>
</organism>
<dbReference type="PANTHER" id="PTHR43791:SF36">
    <property type="entry name" value="TRANSPORTER, PUTATIVE (AFU_ORTHOLOGUE AFUA_6G08340)-RELATED"/>
    <property type="match status" value="1"/>
</dbReference>
<dbReference type="InterPro" id="IPR011701">
    <property type="entry name" value="MFS"/>
</dbReference>
<keyword evidence="10" id="KW-1185">Reference proteome</keyword>
<dbReference type="PROSITE" id="PS50850">
    <property type="entry name" value="MFS"/>
    <property type="match status" value="1"/>
</dbReference>
<dbReference type="PANTHER" id="PTHR43791">
    <property type="entry name" value="PERMEASE-RELATED"/>
    <property type="match status" value="1"/>
</dbReference>
<sequence>MADSSDKSSAAVSHLEQMHSHDDPQVRRAAEKRLVRKQDLVITTLLSGCYFFSYLDRGAIGNARIMGFQDAIGLSDRQYFNCLMSFYVGYMVFEFPALLLIRRYHAPTIYGLSVIIFGVAGICTAYAKNYAQVIVLRLILGCGESAVQTSFLFISLWYRREELSTRCGYIYCTTPVAGAVAGLIAYAVGKTLGQDSGVSHLSAWQWLFVIEGIPTVAWGILVWALLPRFPEHEVESKHSLFFRSEEERALILRRAAAAQHVAHSRFQLFQMWIAAKDPKVWMMAIGIATHATALAGFGVFLPTFFREFGFDRLTTQLYTIIPYSCAFISLLVTSYTSDRLRKRAIPLLGLTCLAIIGFVIMLATPNAVAGIVGACVISTAVYPAIVLYAAWIPSSNAGYTKRATATWISQICIQVFSIMATQIYDKPPRFFSGHGTLLGLFVLTFVLILSTVWLMKRANGKKEDNRVERESEGNADPDEGKTLEDLCDAHPQYRYVW</sequence>
<feature type="transmembrane region" description="Helical" evidence="7">
    <location>
        <begin position="108"/>
        <end position="127"/>
    </location>
</feature>
<evidence type="ECO:0000259" key="8">
    <source>
        <dbReference type="PROSITE" id="PS50850"/>
    </source>
</evidence>
<feature type="transmembrane region" description="Helical" evidence="7">
    <location>
        <begin position="344"/>
        <end position="363"/>
    </location>
</feature>
<feature type="transmembrane region" description="Helical" evidence="7">
    <location>
        <begin position="203"/>
        <end position="226"/>
    </location>
</feature>
<keyword evidence="3 7" id="KW-0812">Transmembrane</keyword>
<name>A0AAE8N8K6_9PEZI</name>
<dbReference type="InterPro" id="IPR036259">
    <property type="entry name" value="MFS_trans_sf"/>
</dbReference>
<dbReference type="Gene3D" id="1.20.1250.20">
    <property type="entry name" value="MFS general substrate transporter like domains"/>
    <property type="match status" value="2"/>
</dbReference>
<feature type="transmembrane region" description="Helical" evidence="7">
    <location>
        <begin position="280"/>
        <end position="305"/>
    </location>
</feature>
<feature type="transmembrane region" description="Helical" evidence="7">
    <location>
        <begin position="436"/>
        <end position="455"/>
    </location>
</feature>
<dbReference type="InterPro" id="IPR020846">
    <property type="entry name" value="MFS_dom"/>
</dbReference>
<feature type="transmembrane region" description="Helical" evidence="7">
    <location>
        <begin position="369"/>
        <end position="392"/>
    </location>
</feature>
<dbReference type="Proteomes" id="UP001187682">
    <property type="component" value="Unassembled WGS sequence"/>
</dbReference>
<feature type="transmembrane region" description="Helical" evidence="7">
    <location>
        <begin position="404"/>
        <end position="424"/>
    </location>
</feature>
<comment type="subcellular location">
    <subcellularLocation>
        <location evidence="1">Membrane</location>
        <topology evidence="1">Multi-pass membrane protein</topology>
    </subcellularLocation>
</comment>
<keyword evidence="2" id="KW-0813">Transport</keyword>
<evidence type="ECO:0000256" key="7">
    <source>
        <dbReference type="SAM" id="Phobius"/>
    </source>
</evidence>
<reference evidence="9" key="1">
    <citation type="submission" date="2018-03" db="EMBL/GenBank/DDBJ databases">
        <authorList>
            <person name="Guldener U."/>
        </authorList>
    </citation>
    <scope>NUCLEOTIDE SEQUENCE</scope>
</reference>
<gene>
    <name evidence="9" type="ORF">DNG_09741</name>
</gene>
<dbReference type="GO" id="GO:0016020">
    <property type="term" value="C:membrane"/>
    <property type="evidence" value="ECO:0007669"/>
    <property type="project" value="UniProtKB-SubCell"/>
</dbReference>
<feature type="domain" description="Major facilitator superfamily (MFS) profile" evidence="8">
    <location>
        <begin position="42"/>
        <end position="459"/>
    </location>
</feature>
<keyword evidence="4 7" id="KW-1133">Transmembrane helix</keyword>
<accession>A0AAE8N8K6</accession>
<dbReference type="Pfam" id="PF07690">
    <property type="entry name" value="MFS_1"/>
    <property type="match status" value="1"/>
</dbReference>
<evidence type="ECO:0000256" key="5">
    <source>
        <dbReference type="ARBA" id="ARBA00023136"/>
    </source>
</evidence>
<dbReference type="AlphaFoldDB" id="A0AAE8N8K6"/>
<evidence type="ECO:0000256" key="4">
    <source>
        <dbReference type="ARBA" id="ARBA00022989"/>
    </source>
</evidence>
<feature type="transmembrane region" description="Helical" evidence="7">
    <location>
        <begin position="317"/>
        <end position="337"/>
    </location>
</feature>